<dbReference type="RefSeq" id="WP_310925089.1">
    <property type="nucleotide sequence ID" value="NZ_JAMQOP010000003.1"/>
</dbReference>
<protein>
    <submittedName>
        <fullName evidence="3">Universal stress protein</fullName>
    </submittedName>
</protein>
<dbReference type="CDD" id="cd00293">
    <property type="entry name" value="USP-like"/>
    <property type="match status" value="1"/>
</dbReference>
<feature type="domain" description="UspA" evidence="2">
    <location>
        <begin position="1"/>
        <end position="142"/>
    </location>
</feature>
<dbReference type="InterPro" id="IPR006015">
    <property type="entry name" value="Universal_stress_UspA"/>
</dbReference>
<dbReference type="Proteomes" id="UP001257060">
    <property type="component" value="Unassembled WGS sequence"/>
</dbReference>
<gene>
    <name evidence="3" type="ORF">NDI76_15730</name>
</gene>
<dbReference type="Gene3D" id="3.40.50.620">
    <property type="entry name" value="HUPs"/>
    <property type="match status" value="1"/>
</dbReference>
<dbReference type="PANTHER" id="PTHR46268:SF24">
    <property type="entry name" value="UNIVERSAL STRESS PROTEIN"/>
    <property type="match status" value="1"/>
</dbReference>
<evidence type="ECO:0000259" key="2">
    <source>
        <dbReference type="Pfam" id="PF00582"/>
    </source>
</evidence>
<reference evidence="3 4" key="1">
    <citation type="submission" date="2022-06" db="EMBL/GenBank/DDBJ databases">
        <title>Halogeometricum sp. a new haloarchaeum isolate from saline soil.</title>
        <authorList>
            <person name="Strakova D."/>
            <person name="Galisteo C."/>
            <person name="Sanchez-Porro C."/>
            <person name="Ventosa A."/>
        </authorList>
    </citation>
    <scope>NUCLEOTIDE SEQUENCE [LARGE SCALE GENOMIC DNA]</scope>
    <source>
        <strain evidence="3 4">S1BR25-6</strain>
    </source>
</reference>
<proteinExistence type="inferred from homology"/>
<comment type="caution">
    <text evidence="3">The sequence shown here is derived from an EMBL/GenBank/DDBJ whole genome shotgun (WGS) entry which is preliminary data.</text>
</comment>
<comment type="similarity">
    <text evidence="1">Belongs to the universal stress protein A family.</text>
</comment>
<dbReference type="InterPro" id="IPR014729">
    <property type="entry name" value="Rossmann-like_a/b/a_fold"/>
</dbReference>
<sequence length="142" mass="15204">MSGKILVATDGSPLAERAVRYAVETFPDASVTTIHVIDPVDAVIAAEAGGLPEAEVWFDDARERAAAIHEAAEAIAAEYGVELDSATVVGRPGREILDYAEEHDIDQIVVGSHGRRGLDRAIFGSVAETVMRRGRRPVTVIR</sequence>
<dbReference type="InterPro" id="IPR006016">
    <property type="entry name" value="UspA"/>
</dbReference>
<evidence type="ECO:0000313" key="4">
    <source>
        <dbReference type="Proteomes" id="UP001257060"/>
    </source>
</evidence>
<dbReference type="PRINTS" id="PR01438">
    <property type="entry name" value="UNVRSLSTRESS"/>
</dbReference>
<dbReference type="EMBL" id="JAMQOP010000003">
    <property type="protein sequence ID" value="MDS0300197.1"/>
    <property type="molecule type" value="Genomic_DNA"/>
</dbReference>
<evidence type="ECO:0000313" key="3">
    <source>
        <dbReference type="EMBL" id="MDS0300197.1"/>
    </source>
</evidence>
<keyword evidence="4" id="KW-1185">Reference proteome</keyword>
<dbReference type="SUPFAM" id="SSF52402">
    <property type="entry name" value="Adenine nucleotide alpha hydrolases-like"/>
    <property type="match status" value="1"/>
</dbReference>
<organism evidence="3 4">
    <name type="scientific">Halogeometricum salsisoli</name>
    <dbReference type="NCBI Taxonomy" id="2950536"/>
    <lineage>
        <taxon>Archaea</taxon>
        <taxon>Methanobacteriati</taxon>
        <taxon>Methanobacteriota</taxon>
        <taxon>Stenosarchaea group</taxon>
        <taxon>Halobacteria</taxon>
        <taxon>Halobacteriales</taxon>
        <taxon>Haloferacaceae</taxon>
        <taxon>Halogeometricum</taxon>
    </lineage>
</organism>
<dbReference type="Pfam" id="PF00582">
    <property type="entry name" value="Usp"/>
    <property type="match status" value="1"/>
</dbReference>
<dbReference type="PANTHER" id="PTHR46268">
    <property type="entry name" value="STRESS RESPONSE PROTEIN NHAX"/>
    <property type="match status" value="1"/>
</dbReference>
<evidence type="ECO:0000256" key="1">
    <source>
        <dbReference type="ARBA" id="ARBA00008791"/>
    </source>
</evidence>
<name>A0ABU2GH88_9EURY</name>
<accession>A0ABU2GH88</accession>